<accession>A0A1W1ZXX6</accession>
<organism evidence="3 4">
    <name type="scientific">Sporomusa malonica</name>
    <dbReference type="NCBI Taxonomy" id="112901"/>
    <lineage>
        <taxon>Bacteria</taxon>
        <taxon>Bacillati</taxon>
        <taxon>Bacillota</taxon>
        <taxon>Negativicutes</taxon>
        <taxon>Selenomonadales</taxon>
        <taxon>Sporomusaceae</taxon>
        <taxon>Sporomusa</taxon>
    </lineage>
</organism>
<keyword evidence="1" id="KW-0145">Chemotaxis</keyword>
<evidence type="ECO:0000256" key="1">
    <source>
        <dbReference type="ARBA" id="ARBA00022500"/>
    </source>
</evidence>
<evidence type="ECO:0000313" key="3">
    <source>
        <dbReference type="EMBL" id="SMC53062.1"/>
    </source>
</evidence>
<sequence>MDVNMINPILDAFVSIVPQLGFQTVEKKGISLAESSLNYQGILINIGVVGPLKGAILIGMDLDSAKLFASKMMMGMEVAELDSLAQSAISEMGNMVCANACTNFAKVGVDGLDISPPTLLIGNDGQVRLAVPKVIVVKLAVDGIIVNVYVGLYK</sequence>
<dbReference type="EMBL" id="FWXI01000004">
    <property type="protein sequence ID" value="SMC53062.1"/>
    <property type="molecule type" value="Genomic_DNA"/>
</dbReference>
<dbReference type="RefSeq" id="WP_084574903.1">
    <property type="nucleotide sequence ID" value="NZ_CP155572.1"/>
</dbReference>
<reference evidence="3 4" key="1">
    <citation type="submission" date="2017-04" db="EMBL/GenBank/DDBJ databases">
        <authorList>
            <person name="Afonso C.L."/>
            <person name="Miller P.J."/>
            <person name="Scott M.A."/>
            <person name="Spackman E."/>
            <person name="Goraichik I."/>
            <person name="Dimitrov K.M."/>
            <person name="Suarez D.L."/>
            <person name="Swayne D.E."/>
        </authorList>
    </citation>
    <scope>NUCLEOTIDE SEQUENCE [LARGE SCALE GENOMIC DNA]</scope>
    <source>
        <strain evidence="3 4">DSM 5090</strain>
    </source>
</reference>
<dbReference type="Pfam" id="PF13690">
    <property type="entry name" value="CheX"/>
    <property type="match status" value="1"/>
</dbReference>
<dbReference type="GO" id="GO:0006935">
    <property type="term" value="P:chemotaxis"/>
    <property type="evidence" value="ECO:0007669"/>
    <property type="project" value="UniProtKB-KW"/>
</dbReference>
<gene>
    <name evidence="3" type="ORF">SAMN04488500_104261</name>
</gene>
<dbReference type="Proteomes" id="UP000192738">
    <property type="component" value="Unassembled WGS sequence"/>
</dbReference>
<protein>
    <submittedName>
        <fullName evidence="3">Chemotaxis protein CheX</fullName>
    </submittedName>
</protein>
<proteinExistence type="predicted"/>
<dbReference type="PANTHER" id="PTHR39452:SF1">
    <property type="entry name" value="CHEY-P PHOSPHATASE CHEX"/>
    <property type="match status" value="1"/>
</dbReference>
<dbReference type="Gene3D" id="3.40.1550.10">
    <property type="entry name" value="CheC-like"/>
    <property type="match status" value="1"/>
</dbReference>
<keyword evidence="4" id="KW-1185">Reference proteome</keyword>
<name>A0A1W1ZXX6_9FIRM</name>
<evidence type="ECO:0000259" key="2">
    <source>
        <dbReference type="Pfam" id="PF13690"/>
    </source>
</evidence>
<dbReference type="SUPFAM" id="SSF103039">
    <property type="entry name" value="CheC-like"/>
    <property type="match status" value="1"/>
</dbReference>
<dbReference type="STRING" id="112901.SAMN04488500_104261"/>
<dbReference type="AlphaFoldDB" id="A0A1W1ZXX6"/>
<dbReference type="InterPro" id="IPR028976">
    <property type="entry name" value="CheC-like_sf"/>
</dbReference>
<feature type="domain" description="Chemotaxis phosphatase CheX-like" evidence="2">
    <location>
        <begin position="44"/>
        <end position="130"/>
    </location>
</feature>
<dbReference type="InterPro" id="IPR028051">
    <property type="entry name" value="CheX-like_dom"/>
</dbReference>
<dbReference type="OrthoDB" id="9788100at2"/>
<evidence type="ECO:0000313" key="4">
    <source>
        <dbReference type="Proteomes" id="UP000192738"/>
    </source>
</evidence>
<dbReference type="InterPro" id="IPR038756">
    <property type="entry name" value="CheX-like"/>
</dbReference>
<dbReference type="CDD" id="cd17906">
    <property type="entry name" value="CheX"/>
    <property type="match status" value="1"/>
</dbReference>
<dbReference type="PANTHER" id="PTHR39452">
    <property type="entry name" value="CHEY-P PHOSPHATASE CHEX"/>
    <property type="match status" value="1"/>
</dbReference>